<feature type="non-terminal residue" evidence="1">
    <location>
        <position position="1"/>
    </location>
</feature>
<dbReference type="EMBL" id="GEDC01024390">
    <property type="protein sequence ID" value="JAS12908.1"/>
    <property type="molecule type" value="Transcribed_RNA"/>
</dbReference>
<gene>
    <name evidence="1" type="ORF">g.44876</name>
</gene>
<dbReference type="Gene3D" id="3.80.10.10">
    <property type="entry name" value="Ribonuclease Inhibitor"/>
    <property type="match status" value="1"/>
</dbReference>
<dbReference type="SUPFAM" id="SSF52047">
    <property type="entry name" value="RNI-like"/>
    <property type="match status" value="1"/>
</dbReference>
<proteinExistence type="predicted"/>
<dbReference type="AlphaFoldDB" id="A0A1B6CHJ1"/>
<protein>
    <recommendedName>
        <fullName evidence="2">F-box domain-containing protein</fullName>
    </recommendedName>
</protein>
<evidence type="ECO:0008006" key="2">
    <source>
        <dbReference type="Google" id="ProtNLM"/>
    </source>
</evidence>
<sequence length="339" mass="38009">FRPLAKLVFHQQTNKLDLPHGFENCEGINDLCLTLKVLNIANTGVSITGVFLALKIVPGLESLGEYCHVGRALELLENTSKFKQVPQLCLNTACILRSSLHHLKLIAQACPSLYHLSLSEPHLSPKYLSLLSTKLTSLNLHGVPNSPTWILKLYNYLEGTHGSNLKELTIKFSFIEYLTSLNICKILKCCSKLHTLILDGAFVDWAGVLPGILPLKKIQIGKLVRSNTIKNLLCSAPQLKIIHIHSFLEIGEEDVIQHCNPYLECFYIHDTTCISINTVRTLLENCPNLFKIGNLNSWGLSCDAIYSVVNNVFEHNYNLEFNAGSHWFCSQCFSMPIYS</sequence>
<reference evidence="1" key="1">
    <citation type="submission" date="2015-12" db="EMBL/GenBank/DDBJ databases">
        <title>De novo transcriptome assembly of four potential Pierce s Disease insect vectors from Arizona vineyards.</title>
        <authorList>
            <person name="Tassone E.E."/>
        </authorList>
    </citation>
    <scope>NUCLEOTIDE SEQUENCE</scope>
</reference>
<accession>A0A1B6CHJ1</accession>
<organism evidence="1">
    <name type="scientific">Clastoptera arizonana</name>
    <name type="common">Arizona spittle bug</name>
    <dbReference type="NCBI Taxonomy" id="38151"/>
    <lineage>
        <taxon>Eukaryota</taxon>
        <taxon>Metazoa</taxon>
        <taxon>Ecdysozoa</taxon>
        <taxon>Arthropoda</taxon>
        <taxon>Hexapoda</taxon>
        <taxon>Insecta</taxon>
        <taxon>Pterygota</taxon>
        <taxon>Neoptera</taxon>
        <taxon>Paraneoptera</taxon>
        <taxon>Hemiptera</taxon>
        <taxon>Auchenorrhyncha</taxon>
        <taxon>Cercopoidea</taxon>
        <taxon>Clastopteridae</taxon>
        <taxon>Clastoptera</taxon>
    </lineage>
</organism>
<evidence type="ECO:0000313" key="1">
    <source>
        <dbReference type="EMBL" id="JAS12908.1"/>
    </source>
</evidence>
<name>A0A1B6CHJ1_9HEMI</name>
<dbReference type="InterPro" id="IPR032675">
    <property type="entry name" value="LRR_dom_sf"/>
</dbReference>